<dbReference type="Proteomes" id="UP000321570">
    <property type="component" value="Unassembled WGS sequence"/>
</dbReference>
<name>A0A564Y9B6_HYMDI</name>
<sequence>MQDPDLVLTIISESKAVLSLNAIRKTEDGDLPPEPNKNSLFYFRHPKQTLQMEKDGS</sequence>
<evidence type="ECO:0000313" key="2">
    <source>
        <dbReference type="EMBL" id="VUZ43348.1"/>
    </source>
</evidence>
<organism evidence="2 3">
    <name type="scientific">Hymenolepis diminuta</name>
    <name type="common">Rat tapeworm</name>
    <dbReference type="NCBI Taxonomy" id="6216"/>
    <lineage>
        <taxon>Eukaryota</taxon>
        <taxon>Metazoa</taxon>
        <taxon>Spiralia</taxon>
        <taxon>Lophotrochozoa</taxon>
        <taxon>Platyhelminthes</taxon>
        <taxon>Cestoda</taxon>
        <taxon>Eucestoda</taxon>
        <taxon>Cyclophyllidea</taxon>
        <taxon>Hymenolepididae</taxon>
        <taxon>Hymenolepis</taxon>
    </lineage>
</organism>
<gene>
    <name evidence="2" type="ORF">WMSIL1_LOCUS3718</name>
</gene>
<evidence type="ECO:0000313" key="3">
    <source>
        <dbReference type="Proteomes" id="UP000321570"/>
    </source>
</evidence>
<dbReference type="EMBL" id="CABIJS010000111">
    <property type="protein sequence ID" value="VUZ43348.1"/>
    <property type="molecule type" value="Genomic_DNA"/>
</dbReference>
<protein>
    <submittedName>
        <fullName evidence="2">Uncharacterized protein</fullName>
    </submittedName>
</protein>
<accession>A0A564Y9B6</accession>
<reference evidence="2 3" key="1">
    <citation type="submission" date="2019-07" db="EMBL/GenBank/DDBJ databases">
        <authorList>
            <person name="Jastrzebski P J."/>
            <person name="Paukszto L."/>
            <person name="Jastrzebski P J."/>
        </authorList>
    </citation>
    <scope>NUCLEOTIDE SEQUENCE [LARGE SCALE GENOMIC DNA]</scope>
    <source>
        <strain evidence="2 3">WMS-il1</strain>
    </source>
</reference>
<keyword evidence="3" id="KW-1185">Reference proteome</keyword>
<evidence type="ECO:0000256" key="1">
    <source>
        <dbReference type="SAM" id="MobiDB-lite"/>
    </source>
</evidence>
<feature type="region of interest" description="Disordered" evidence="1">
    <location>
        <begin position="26"/>
        <end position="57"/>
    </location>
</feature>
<dbReference type="AlphaFoldDB" id="A0A564Y9B6"/>
<proteinExistence type="predicted"/>